<protein>
    <submittedName>
        <fullName evidence="2">Uncharacterized protein</fullName>
    </submittedName>
</protein>
<evidence type="ECO:0000313" key="3">
    <source>
        <dbReference type="Proteomes" id="UP001180973"/>
    </source>
</evidence>
<dbReference type="Proteomes" id="UP001180973">
    <property type="component" value="Unassembled WGS sequence"/>
</dbReference>
<organism evidence="2 3">
    <name type="scientific">Micromonospora reichwaldensis</name>
    <dbReference type="NCBI Taxonomy" id="3075516"/>
    <lineage>
        <taxon>Bacteria</taxon>
        <taxon>Bacillati</taxon>
        <taxon>Actinomycetota</taxon>
        <taxon>Actinomycetes</taxon>
        <taxon>Micromonosporales</taxon>
        <taxon>Micromonosporaceae</taxon>
        <taxon>Micromonospora</taxon>
    </lineage>
</organism>
<accession>A0ABU2X3Z1</accession>
<keyword evidence="1" id="KW-0472">Membrane</keyword>
<reference evidence="2" key="1">
    <citation type="submission" date="2023-09" db="EMBL/GenBank/DDBJ databases">
        <title>30 novel species of actinomycetes from the DSMZ collection.</title>
        <authorList>
            <person name="Nouioui I."/>
        </authorList>
    </citation>
    <scope>NUCLEOTIDE SEQUENCE</scope>
    <source>
        <strain evidence="2">DSM 115977</strain>
    </source>
</reference>
<keyword evidence="1" id="KW-1133">Transmembrane helix</keyword>
<evidence type="ECO:0000313" key="2">
    <source>
        <dbReference type="EMBL" id="MDT0532917.1"/>
    </source>
</evidence>
<dbReference type="EMBL" id="JAVRFL010000049">
    <property type="protein sequence ID" value="MDT0532917.1"/>
    <property type="molecule type" value="Genomic_DNA"/>
</dbReference>
<gene>
    <name evidence="2" type="ORF">RM555_28370</name>
</gene>
<comment type="caution">
    <text evidence="2">The sequence shown here is derived from an EMBL/GenBank/DDBJ whole genome shotgun (WGS) entry which is preliminary data.</text>
</comment>
<feature type="transmembrane region" description="Helical" evidence="1">
    <location>
        <begin position="34"/>
        <end position="53"/>
    </location>
</feature>
<keyword evidence="1" id="KW-0812">Transmembrane</keyword>
<evidence type="ECO:0000256" key="1">
    <source>
        <dbReference type="SAM" id="Phobius"/>
    </source>
</evidence>
<sequence>MGKIPRWLLWTQLVAMSGVLLSQVGSGVDRPLEIVAGCGAAGMALYCVAALIIGRTSGNAEETDAG</sequence>
<feature type="transmembrane region" description="Helical" evidence="1">
    <location>
        <begin position="7"/>
        <end position="28"/>
    </location>
</feature>
<proteinExistence type="predicted"/>
<keyword evidence="3" id="KW-1185">Reference proteome</keyword>
<name>A0ABU2X3Z1_9ACTN</name>
<dbReference type="RefSeq" id="WP_311414594.1">
    <property type="nucleotide sequence ID" value="NZ_JAVRFL010000049.1"/>
</dbReference>